<sequence length="255" mass="27570">MAVVALHYRFDGPRHAPVVLLLAPPGAKWTLWEPQMPELTRELRVLRVNHRGHGSSPAPEGGYSMDELGADLLALLDEFGLERLSVVGAGLGGMLATWLAASQPRRVARLGYVAGTAAVARRGPWQRLAERARRDGMEAVVDEATLCWFTPGFAEHRPDVVKRLAEEFVGVAAAGFAGWCSAVAGLDQRRLLARVTAPALVVSSAHDPTLPPGHGRRLARGLPRARLETVWGAAHLAGIERADRVNELLTEHLAH</sequence>
<organism evidence="2 3">
    <name type="scientific">Streptomonospora alba</name>
    <dbReference type="NCBI Taxonomy" id="183763"/>
    <lineage>
        <taxon>Bacteria</taxon>
        <taxon>Bacillati</taxon>
        <taxon>Actinomycetota</taxon>
        <taxon>Actinomycetes</taxon>
        <taxon>Streptosporangiales</taxon>
        <taxon>Nocardiopsidaceae</taxon>
        <taxon>Streptomonospora</taxon>
    </lineage>
</organism>
<feature type="domain" description="AB hydrolase-1" evidence="1">
    <location>
        <begin position="25"/>
        <end position="241"/>
    </location>
</feature>
<proteinExistence type="predicted"/>
<dbReference type="PANTHER" id="PTHR43433">
    <property type="entry name" value="HYDROLASE, ALPHA/BETA FOLD FAMILY PROTEIN"/>
    <property type="match status" value="1"/>
</dbReference>
<accession>A0A0C2G1J4</accession>
<keyword evidence="3" id="KW-1185">Reference proteome</keyword>
<reference evidence="3" key="1">
    <citation type="journal article" date="2015" name="Chem. Biol.">
        <title>Structure, bioactivity, and resistance mechanism of streptomonomicin, an unusual lasso Peptide from an understudied halophilic actinomycete.</title>
        <authorList>
            <person name="Metelev M."/>
            <person name="Tietz J.I."/>
            <person name="Melby J.O."/>
            <person name="Blair P.M."/>
            <person name="Zhu L."/>
            <person name="Livnat I."/>
            <person name="Severinov K."/>
            <person name="Mitchell D.A."/>
        </authorList>
    </citation>
    <scope>NUCLEOTIDE SEQUENCE [LARGE SCALE GENOMIC DNA]</scope>
    <source>
        <strain evidence="3">YIM 90003</strain>
    </source>
</reference>
<dbReference type="PANTHER" id="PTHR43433:SF1">
    <property type="entry name" value="BLL5160 PROTEIN"/>
    <property type="match status" value="1"/>
</dbReference>
<dbReference type="AlphaFoldDB" id="A0A0C2G1J4"/>
<dbReference type="OrthoDB" id="9802489at2"/>
<dbReference type="SUPFAM" id="SSF53474">
    <property type="entry name" value="alpha/beta-Hydrolases"/>
    <property type="match status" value="1"/>
</dbReference>
<dbReference type="InterPro" id="IPR000073">
    <property type="entry name" value="AB_hydrolase_1"/>
</dbReference>
<dbReference type="EMBL" id="JROO01000042">
    <property type="protein sequence ID" value="KIH97163.1"/>
    <property type="molecule type" value="Genomic_DNA"/>
</dbReference>
<dbReference type="Gene3D" id="3.40.50.1820">
    <property type="entry name" value="alpha/beta hydrolase"/>
    <property type="match status" value="1"/>
</dbReference>
<dbReference type="STRING" id="183763.LP52_20815"/>
<dbReference type="Pfam" id="PF00561">
    <property type="entry name" value="Abhydrolase_1"/>
    <property type="match status" value="1"/>
</dbReference>
<comment type="caution">
    <text evidence="2">The sequence shown here is derived from an EMBL/GenBank/DDBJ whole genome shotgun (WGS) entry which is preliminary data.</text>
</comment>
<name>A0A0C2G1J4_9ACTN</name>
<dbReference type="Proteomes" id="UP000031675">
    <property type="component" value="Unassembled WGS sequence"/>
</dbReference>
<protein>
    <submittedName>
        <fullName evidence="2">3-oxoadipate enol-lactonase</fullName>
    </submittedName>
</protein>
<evidence type="ECO:0000313" key="3">
    <source>
        <dbReference type="Proteomes" id="UP000031675"/>
    </source>
</evidence>
<dbReference type="InterPro" id="IPR029058">
    <property type="entry name" value="AB_hydrolase_fold"/>
</dbReference>
<dbReference type="GO" id="GO:0003824">
    <property type="term" value="F:catalytic activity"/>
    <property type="evidence" value="ECO:0007669"/>
    <property type="project" value="UniProtKB-ARBA"/>
</dbReference>
<dbReference type="RefSeq" id="WP_040276041.1">
    <property type="nucleotide sequence ID" value="NZ_JROO01000042.1"/>
</dbReference>
<dbReference type="InterPro" id="IPR050471">
    <property type="entry name" value="AB_hydrolase"/>
</dbReference>
<evidence type="ECO:0000313" key="2">
    <source>
        <dbReference type="EMBL" id="KIH97163.1"/>
    </source>
</evidence>
<evidence type="ECO:0000259" key="1">
    <source>
        <dbReference type="Pfam" id="PF00561"/>
    </source>
</evidence>
<gene>
    <name evidence="2" type="ORF">LP52_20815</name>
</gene>